<keyword evidence="5" id="KW-0804">Transcription</keyword>
<sequence length="303" mass="33720">MEEIASTSFLDGEVLGIRFGLATRQEICTASISDCPISHASQLANPFLGLPLEFGKCESCGTSEAGKCEGHFGYIEMPIPIYHPSHVSELKKMLSLLCLKCLKIKKSKFPAKNTPGLAERLLASCCEEASQVSIKEVKKEGACYLELKLPQRTRGEDFWKFLEDMVMEMLKRIPAETRKKLSAKGYFPQDGYILPILACPAKLFVVPEISDGDPSISMLKKVLRQVEIIKSSRSGTPNFQFMIEANDLQVAVNHLGTAKASRDIDTRFGLARSPMILNKKHGLENKTLFIRKVQASLLALCYW</sequence>
<dbReference type="FunFam" id="4.10.860.120:FF:000008">
    <property type="entry name" value="DNA-directed RNA polymerase subunit"/>
    <property type="match status" value="1"/>
</dbReference>
<gene>
    <name evidence="6" type="primary">NRPE1_1</name>
    <name evidence="6" type="ORF">CFP56_016654</name>
</gene>
<dbReference type="PANTHER" id="PTHR19376:SF51">
    <property type="entry name" value="DNA-DIRECTED RNA POLYMERASE V SUBUNIT 1"/>
    <property type="match status" value="1"/>
</dbReference>
<protein>
    <recommendedName>
        <fullName evidence="1">DNA-directed RNA polymerase</fullName>
        <ecNumber evidence="1">2.7.7.6</ecNumber>
    </recommendedName>
</protein>
<evidence type="ECO:0000313" key="6">
    <source>
        <dbReference type="EMBL" id="KAK7840471.1"/>
    </source>
</evidence>
<dbReference type="GO" id="GO:0003899">
    <property type="term" value="F:DNA-directed RNA polymerase activity"/>
    <property type="evidence" value="ECO:0007669"/>
    <property type="project" value="UniProtKB-EC"/>
</dbReference>
<evidence type="ECO:0000256" key="3">
    <source>
        <dbReference type="ARBA" id="ARBA00022679"/>
    </source>
</evidence>
<evidence type="ECO:0000313" key="7">
    <source>
        <dbReference type="Proteomes" id="UP000237347"/>
    </source>
</evidence>
<dbReference type="EMBL" id="PKMF04000261">
    <property type="protein sequence ID" value="KAK7840471.1"/>
    <property type="molecule type" value="Genomic_DNA"/>
</dbReference>
<name>A0AAW0KR66_QUESU</name>
<dbReference type="SUPFAM" id="SSF64484">
    <property type="entry name" value="beta and beta-prime subunits of DNA dependent RNA-polymerase"/>
    <property type="match status" value="1"/>
</dbReference>
<dbReference type="InterPro" id="IPR044893">
    <property type="entry name" value="RNA_pol_Rpb1_clamp_domain"/>
</dbReference>
<dbReference type="Gene3D" id="4.10.860.120">
    <property type="entry name" value="RNA polymerase II, clamp domain"/>
    <property type="match status" value="1"/>
</dbReference>
<accession>A0AAW0KR66</accession>
<dbReference type="AlphaFoldDB" id="A0AAW0KR66"/>
<evidence type="ECO:0000256" key="4">
    <source>
        <dbReference type="ARBA" id="ARBA00022695"/>
    </source>
</evidence>
<dbReference type="GO" id="GO:0000428">
    <property type="term" value="C:DNA-directed RNA polymerase complex"/>
    <property type="evidence" value="ECO:0007669"/>
    <property type="project" value="UniProtKB-KW"/>
</dbReference>
<keyword evidence="4" id="KW-0548">Nucleotidyltransferase</keyword>
<keyword evidence="3" id="KW-0808">Transferase</keyword>
<dbReference type="Proteomes" id="UP000237347">
    <property type="component" value="Unassembled WGS sequence"/>
</dbReference>
<dbReference type="InterPro" id="IPR045867">
    <property type="entry name" value="DNA-dir_RpoC_beta_prime"/>
</dbReference>
<reference evidence="6 7" key="1">
    <citation type="journal article" date="2018" name="Sci. Data">
        <title>The draft genome sequence of cork oak.</title>
        <authorList>
            <person name="Ramos A.M."/>
            <person name="Usie A."/>
            <person name="Barbosa P."/>
            <person name="Barros P.M."/>
            <person name="Capote T."/>
            <person name="Chaves I."/>
            <person name="Simoes F."/>
            <person name="Abreu I."/>
            <person name="Carrasquinho I."/>
            <person name="Faro C."/>
            <person name="Guimaraes J.B."/>
            <person name="Mendonca D."/>
            <person name="Nobrega F."/>
            <person name="Rodrigues L."/>
            <person name="Saibo N.J.M."/>
            <person name="Varela M.C."/>
            <person name="Egas C."/>
            <person name="Matos J."/>
            <person name="Miguel C.M."/>
            <person name="Oliveira M.M."/>
            <person name="Ricardo C.P."/>
            <person name="Goncalves S."/>
        </authorList>
    </citation>
    <scope>NUCLEOTIDE SEQUENCE [LARGE SCALE GENOMIC DNA]</scope>
    <source>
        <strain evidence="7">cv. HL8</strain>
    </source>
</reference>
<keyword evidence="7" id="KW-1185">Reference proteome</keyword>
<dbReference type="EC" id="2.7.7.6" evidence="1"/>
<dbReference type="PANTHER" id="PTHR19376">
    <property type="entry name" value="DNA-DIRECTED RNA POLYMERASE"/>
    <property type="match status" value="1"/>
</dbReference>
<evidence type="ECO:0000256" key="1">
    <source>
        <dbReference type="ARBA" id="ARBA00012418"/>
    </source>
</evidence>
<proteinExistence type="predicted"/>
<comment type="caution">
    <text evidence="6">The sequence shown here is derived from an EMBL/GenBank/DDBJ whole genome shotgun (WGS) entry which is preliminary data.</text>
</comment>
<keyword evidence="2 6" id="KW-0240">DNA-directed RNA polymerase</keyword>
<organism evidence="6 7">
    <name type="scientific">Quercus suber</name>
    <name type="common">Cork oak</name>
    <dbReference type="NCBI Taxonomy" id="58331"/>
    <lineage>
        <taxon>Eukaryota</taxon>
        <taxon>Viridiplantae</taxon>
        <taxon>Streptophyta</taxon>
        <taxon>Embryophyta</taxon>
        <taxon>Tracheophyta</taxon>
        <taxon>Spermatophyta</taxon>
        <taxon>Magnoliopsida</taxon>
        <taxon>eudicotyledons</taxon>
        <taxon>Gunneridae</taxon>
        <taxon>Pentapetalae</taxon>
        <taxon>rosids</taxon>
        <taxon>fabids</taxon>
        <taxon>Fagales</taxon>
        <taxon>Fagaceae</taxon>
        <taxon>Quercus</taxon>
    </lineage>
</organism>
<evidence type="ECO:0000256" key="2">
    <source>
        <dbReference type="ARBA" id="ARBA00022478"/>
    </source>
</evidence>
<dbReference type="GO" id="GO:0006351">
    <property type="term" value="P:DNA-templated transcription"/>
    <property type="evidence" value="ECO:0007669"/>
    <property type="project" value="InterPro"/>
</dbReference>
<evidence type="ECO:0000256" key="5">
    <source>
        <dbReference type="ARBA" id="ARBA00023163"/>
    </source>
</evidence>